<evidence type="ECO:0008006" key="2">
    <source>
        <dbReference type="Google" id="ProtNLM"/>
    </source>
</evidence>
<evidence type="ECO:0000313" key="1">
    <source>
        <dbReference type="EMBL" id="GAI70267.1"/>
    </source>
</evidence>
<gene>
    <name evidence="1" type="ORF">S12H4_03131</name>
</gene>
<protein>
    <recommendedName>
        <fullName evidence="2">Transposase IS200-like domain-containing protein</fullName>
    </recommendedName>
</protein>
<accession>X1QNY9</accession>
<organism evidence="1">
    <name type="scientific">marine sediment metagenome</name>
    <dbReference type="NCBI Taxonomy" id="412755"/>
    <lineage>
        <taxon>unclassified sequences</taxon>
        <taxon>metagenomes</taxon>
        <taxon>ecological metagenomes</taxon>
    </lineage>
</organism>
<dbReference type="GO" id="GO:0004803">
    <property type="term" value="F:transposase activity"/>
    <property type="evidence" value="ECO:0007669"/>
    <property type="project" value="InterPro"/>
</dbReference>
<sequence length="104" mass="12668">MIKKGFTSTYLRVGGVESTQSNSRKQKRERGIWQRRFWEHQIRDENDLQRHVDYIHYNPVKHKLVEKPEQWPWSTYHKYLKAGYYGESGLVDSQDDWESIFMCE</sequence>
<dbReference type="PANTHER" id="PTHR36966">
    <property type="entry name" value="REP-ASSOCIATED TYROSINE TRANSPOSASE"/>
    <property type="match status" value="1"/>
</dbReference>
<dbReference type="NCBIfam" id="NF047646">
    <property type="entry name" value="REP_Tyr_transpos"/>
    <property type="match status" value="1"/>
</dbReference>
<dbReference type="Gene3D" id="3.30.70.1290">
    <property type="entry name" value="Transposase IS200-like"/>
    <property type="match status" value="1"/>
</dbReference>
<dbReference type="PANTHER" id="PTHR36966:SF1">
    <property type="entry name" value="REP-ASSOCIATED TYROSINE TRANSPOSASE"/>
    <property type="match status" value="1"/>
</dbReference>
<dbReference type="GO" id="GO:0043565">
    <property type="term" value="F:sequence-specific DNA binding"/>
    <property type="evidence" value="ECO:0007669"/>
    <property type="project" value="TreeGrafter"/>
</dbReference>
<proteinExistence type="predicted"/>
<comment type="caution">
    <text evidence="1">The sequence shown here is derived from an EMBL/GenBank/DDBJ whole genome shotgun (WGS) entry which is preliminary data.</text>
</comment>
<dbReference type="InterPro" id="IPR036515">
    <property type="entry name" value="Transposase_17_sf"/>
</dbReference>
<dbReference type="SUPFAM" id="SSF143422">
    <property type="entry name" value="Transposase IS200-like"/>
    <property type="match status" value="1"/>
</dbReference>
<dbReference type="GO" id="GO:0006313">
    <property type="term" value="P:DNA transposition"/>
    <property type="evidence" value="ECO:0007669"/>
    <property type="project" value="InterPro"/>
</dbReference>
<reference evidence="1" key="1">
    <citation type="journal article" date="2014" name="Front. Microbiol.">
        <title>High frequency of phylogenetically diverse reductive dehalogenase-homologous genes in deep subseafloor sedimentary metagenomes.</title>
        <authorList>
            <person name="Kawai M."/>
            <person name="Futagami T."/>
            <person name="Toyoda A."/>
            <person name="Takaki Y."/>
            <person name="Nishi S."/>
            <person name="Hori S."/>
            <person name="Arai W."/>
            <person name="Tsubouchi T."/>
            <person name="Morono Y."/>
            <person name="Uchiyama I."/>
            <person name="Ito T."/>
            <person name="Fujiyama A."/>
            <person name="Inagaki F."/>
            <person name="Takami H."/>
        </authorList>
    </citation>
    <scope>NUCLEOTIDE SEQUENCE</scope>
    <source>
        <strain evidence="1">Expedition CK06-06</strain>
    </source>
</reference>
<dbReference type="EMBL" id="BARW01000848">
    <property type="protein sequence ID" value="GAI70267.1"/>
    <property type="molecule type" value="Genomic_DNA"/>
</dbReference>
<dbReference type="InterPro" id="IPR052715">
    <property type="entry name" value="RAYT_transposase"/>
</dbReference>
<name>X1QNY9_9ZZZZ</name>
<dbReference type="AlphaFoldDB" id="X1QNY9"/>